<feature type="domain" description="Histidine kinase" evidence="8">
    <location>
        <begin position="241"/>
        <end position="454"/>
    </location>
</feature>
<dbReference type="Gene3D" id="1.10.287.130">
    <property type="match status" value="1"/>
</dbReference>
<feature type="transmembrane region" description="Helical" evidence="7">
    <location>
        <begin position="37"/>
        <end position="58"/>
    </location>
</feature>
<dbReference type="CDD" id="cd00156">
    <property type="entry name" value="REC"/>
    <property type="match status" value="1"/>
</dbReference>
<feature type="modified residue" description="4-aspartylphosphate" evidence="6">
    <location>
        <position position="528"/>
    </location>
</feature>
<feature type="transmembrane region" description="Helical" evidence="7">
    <location>
        <begin position="119"/>
        <end position="140"/>
    </location>
</feature>
<dbReference type="InterPro" id="IPR004358">
    <property type="entry name" value="Sig_transdc_His_kin-like_C"/>
</dbReference>
<dbReference type="PRINTS" id="PR00344">
    <property type="entry name" value="BCTRLSENSOR"/>
</dbReference>
<dbReference type="SUPFAM" id="SSF55874">
    <property type="entry name" value="ATPase domain of HSP90 chaperone/DNA topoisomerase II/histidine kinase"/>
    <property type="match status" value="1"/>
</dbReference>
<dbReference type="InterPro" id="IPR005467">
    <property type="entry name" value="His_kinase_dom"/>
</dbReference>
<name>A0A2V3V4S9_9SPHN</name>
<proteinExistence type="predicted"/>
<dbReference type="Pfam" id="PF02518">
    <property type="entry name" value="HATPase_c"/>
    <property type="match status" value="1"/>
</dbReference>
<dbReference type="InterPro" id="IPR036890">
    <property type="entry name" value="HATPase_C_sf"/>
</dbReference>
<comment type="caution">
    <text evidence="10">The sequence shown here is derived from an EMBL/GenBank/DDBJ whole genome shotgun (WGS) entry which is preliminary data.</text>
</comment>
<dbReference type="RefSeq" id="WP_110298760.1">
    <property type="nucleotide sequence ID" value="NZ_QJJM01000006.1"/>
</dbReference>
<dbReference type="PANTHER" id="PTHR43047:SF9">
    <property type="entry name" value="HISTIDINE KINASE"/>
    <property type="match status" value="1"/>
</dbReference>
<dbReference type="OrthoDB" id="9764438at2"/>
<dbReference type="CDD" id="cd00082">
    <property type="entry name" value="HisKA"/>
    <property type="match status" value="1"/>
</dbReference>
<keyword evidence="11" id="KW-1185">Reference proteome</keyword>
<evidence type="ECO:0000259" key="8">
    <source>
        <dbReference type="PROSITE" id="PS50109"/>
    </source>
</evidence>
<evidence type="ECO:0000256" key="4">
    <source>
        <dbReference type="ARBA" id="ARBA00022679"/>
    </source>
</evidence>
<keyword evidence="3 6" id="KW-0597">Phosphoprotein</keyword>
<dbReference type="SUPFAM" id="SSF47384">
    <property type="entry name" value="Homodimeric domain of signal transducing histidine kinase"/>
    <property type="match status" value="1"/>
</dbReference>
<keyword evidence="7" id="KW-0472">Membrane</keyword>
<comment type="catalytic activity">
    <reaction evidence="1">
        <text>ATP + protein L-histidine = ADP + protein N-phospho-L-histidine.</text>
        <dbReference type="EC" id="2.7.13.3"/>
    </reaction>
</comment>
<evidence type="ECO:0000256" key="2">
    <source>
        <dbReference type="ARBA" id="ARBA00012438"/>
    </source>
</evidence>
<dbReference type="SMART" id="SM00387">
    <property type="entry name" value="HATPase_c"/>
    <property type="match status" value="1"/>
</dbReference>
<dbReference type="InterPro" id="IPR036097">
    <property type="entry name" value="HisK_dim/P_sf"/>
</dbReference>
<dbReference type="FunFam" id="3.30.565.10:FF:000049">
    <property type="entry name" value="Two-component sensor histidine kinase"/>
    <property type="match status" value="1"/>
</dbReference>
<keyword evidence="5 10" id="KW-0418">Kinase</keyword>
<dbReference type="InterPro" id="IPR011006">
    <property type="entry name" value="CheY-like_superfamily"/>
</dbReference>
<dbReference type="Pfam" id="PF00072">
    <property type="entry name" value="Response_reg"/>
    <property type="match status" value="1"/>
</dbReference>
<evidence type="ECO:0000256" key="3">
    <source>
        <dbReference type="ARBA" id="ARBA00022553"/>
    </source>
</evidence>
<sequence length="596" mass="65064">MNHAAVDDRASDTDRQILVEQIRIVYSLLTRSGTMTLFLSAFVALVLRAHGPIVWWWFALQATLKTAEIVEIRWFYDPAMVEAAPQKMLRRLYVTQSLHAAGWASVLAIAGQDVSAPEFVFVVMALGGVLSGGVTTYGALPKVHAVYVATFIFVSILTAIYLILVIPDRPAFYLMPVLAMIYCVGTYMNTRVSGEAYHRHISLSLANTELAEILAIQVELAEAARRDAEAANRAKSTFLASASHDLRQPIHATGLFLSLLKNGKLAPEQQVLASNAANALNASSEMLDALLDFSRVEAGVVVPHPQVFAFDDLVRQLETELGPLADNKRIVFRVHETGAHALADQALVRLVLLNLISNAIRYTQKGGVLVGARRRGQQLLAEVWDTGIGIAPDKLELIFEEFAQLGNPERDRVKGLGLGLAIARRMARLMNSDIAVRSAPGRGSVFRFSLPLAPPAQARPSEPARRSPTVLLEGAKGAQVIVLDDDQAIRDGLAALLGQAGYAVQVAETVEGALACAARHRPDLLICDYRLREGRDGTEAVRMIREQQSRQVAALIITGDTHPDRIAAAEKEDMHILYKPVDPDRILEKLATLVRS</sequence>
<dbReference type="AlphaFoldDB" id="A0A2V3V4S9"/>
<dbReference type="GO" id="GO:0000155">
    <property type="term" value="F:phosphorelay sensor kinase activity"/>
    <property type="evidence" value="ECO:0007669"/>
    <property type="project" value="InterPro"/>
</dbReference>
<dbReference type="SUPFAM" id="SSF52172">
    <property type="entry name" value="CheY-like"/>
    <property type="match status" value="1"/>
</dbReference>
<dbReference type="InterPro" id="IPR001789">
    <property type="entry name" value="Sig_transdc_resp-reg_receiver"/>
</dbReference>
<accession>A0A2V3V4S9</accession>
<evidence type="ECO:0000259" key="9">
    <source>
        <dbReference type="PROSITE" id="PS50110"/>
    </source>
</evidence>
<evidence type="ECO:0000256" key="7">
    <source>
        <dbReference type="SAM" id="Phobius"/>
    </source>
</evidence>
<organism evidence="10 11">
    <name type="scientific">Blastomonas natatoria</name>
    <dbReference type="NCBI Taxonomy" id="34015"/>
    <lineage>
        <taxon>Bacteria</taxon>
        <taxon>Pseudomonadati</taxon>
        <taxon>Pseudomonadota</taxon>
        <taxon>Alphaproteobacteria</taxon>
        <taxon>Sphingomonadales</taxon>
        <taxon>Sphingomonadaceae</taxon>
        <taxon>Blastomonas</taxon>
    </lineage>
</organism>
<reference evidence="10 11" key="1">
    <citation type="submission" date="2018-05" db="EMBL/GenBank/DDBJ databases">
        <title>Genomic Encyclopedia of Type Strains, Phase IV (KMG-IV): sequencing the most valuable type-strain genomes for metagenomic binning, comparative biology and taxonomic classification.</title>
        <authorList>
            <person name="Goeker M."/>
        </authorList>
    </citation>
    <scope>NUCLEOTIDE SEQUENCE [LARGE SCALE GENOMIC DNA]</scope>
    <source>
        <strain evidence="10 11">DSM 3183</strain>
    </source>
</reference>
<dbReference type="GO" id="GO:0005886">
    <property type="term" value="C:plasma membrane"/>
    <property type="evidence" value="ECO:0007669"/>
    <property type="project" value="TreeGrafter"/>
</dbReference>
<feature type="domain" description="Response regulatory" evidence="9">
    <location>
        <begin position="479"/>
        <end position="594"/>
    </location>
</feature>
<dbReference type="EC" id="2.7.13.3" evidence="2"/>
<dbReference type="InterPro" id="IPR003594">
    <property type="entry name" value="HATPase_dom"/>
</dbReference>
<keyword evidence="7" id="KW-1133">Transmembrane helix</keyword>
<dbReference type="CDD" id="cd16922">
    <property type="entry name" value="HATPase_EvgS-ArcB-TorS-like"/>
    <property type="match status" value="1"/>
</dbReference>
<evidence type="ECO:0000313" key="11">
    <source>
        <dbReference type="Proteomes" id="UP000248014"/>
    </source>
</evidence>
<dbReference type="InterPro" id="IPR003661">
    <property type="entry name" value="HisK_dim/P_dom"/>
</dbReference>
<dbReference type="PANTHER" id="PTHR43047">
    <property type="entry name" value="TWO-COMPONENT HISTIDINE PROTEIN KINASE"/>
    <property type="match status" value="1"/>
</dbReference>
<dbReference type="PROSITE" id="PS50110">
    <property type="entry name" value="RESPONSE_REGULATORY"/>
    <property type="match status" value="1"/>
</dbReference>
<feature type="transmembrane region" description="Helical" evidence="7">
    <location>
        <begin position="147"/>
        <end position="166"/>
    </location>
</feature>
<evidence type="ECO:0000256" key="5">
    <source>
        <dbReference type="ARBA" id="ARBA00022777"/>
    </source>
</evidence>
<dbReference type="Gene3D" id="3.30.565.10">
    <property type="entry name" value="Histidine kinase-like ATPase, C-terminal domain"/>
    <property type="match status" value="1"/>
</dbReference>
<dbReference type="EMBL" id="QJJM01000006">
    <property type="protein sequence ID" value="PXW76104.1"/>
    <property type="molecule type" value="Genomic_DNA"/>
</dbReference>
<protein>
    <recommendedName>
        <fullName evidence="2">histidine kinase</fullName>
        <ecNumber evidence="2">2.7.13.3</ecNumber>
    </recommendedName>
</protein>
<keyword evidence="7" id="KW-0812">Transmembrane</keyword>
<dbReference type="SMART" id="SM00388">
    <property type="entry name" value="HisKA"/>
    <property type="match status" value="1"/>
</dbReference>
<evidence type="ECO:0000256" key="1">
    <source>
        <dbReference type="ARBA" id="ARBA00000085"/>
    </source>
</evidence>
<dbReference type="PROSITE" id="PS50109">
    <property type="entry name" value="HIS_KIN"/>
    <property type="match status" value="1"/>
</dbReference>
<dbReference type="Proteomes" id="UP000248014">
    <property type="component" value="Unassembled WGS sequence"/>
</dbReference>
<dbReference type="SMART" id="SM00448">
    <property type="entry name" value="REC"/>
    <property type="match status" value="1"/>
</dbReference>
<evidence type="ECO:0000256" key="6">
    <source>
        <dbReference type="PROSITE-ProRule" id="PRU00169"/>
    </source>
</evidence>
<dbReference type="GO" id="GO:0009927">
    <property type="term" value="F:histidine phosphotransfer kinase activity"/>
    <property type="evidence" value="ECO:0007669"/>
    <property type="project" value="TreeGrafter"/>
</dbReference>
<gene>
    <name evidence="10" type="ORF">C7451_106270</name>
</gene>
<dbReference type="Pfam" id="PF00512">
    <property type="entry name" value="HisKA"/>
    <property type="match status" value="1"/>
</dbReference>
<keyword evidence="4" id="KW-0808">Transferase</keyword>
<dbReference type="Gene3D" id="3.40.50.2300">
    <property type="match status" value="1"/>
</dbReference>
<evidence type="ECO:0000313" key="10">
    <source>
        <dbReference type="EMBL" id="PXW76104.1"/>
    </source>
</evidence>